<dbReference type="InterPro" id="IPR041118">
    <property type="entry name" value="Rx_N"/>
</dbReference>
<evidence type="ECO:0000256" key="6">
    <source>
        <dbReference type="ARBA" id="ARBA00022840"/>
    </source>
</evidence>
<keyword evidence="5" id="KW-0611">Plant defense</keyword>
<dbReference type="PANTHER" id="PTHR19338">
    <property type="entry name" value="TRANSLOCASE OF INNER MITOCHONDRIAL MEMBRANE 13 HOMOLOG"/>
    <property type="match status" value="1"/>
</dbReference>
<keyword evidence="6" id="KW-0067">ATP-binding</keyword>
<reference evidence="9" key="1">
    <citation type="submission" date="2023-08" db="EMBL/GenBank/DDBJ databases">
        <title>A de novo genome assembly of Solanum verrucosum Schlechtendal, a Mexican diploid species geographically isolated from the other diploid A-genome species in potato relatives.</title>
        <authorList>
            <person name="Hosaka K."/>
        </authorList>
    </citation>
    <scope>NUCLEOTIDE SEQUENCE</scope>
    <source>
        <tissue evidence="9">Young leaves</tissue>
    </source>
</reference>
<feature type="region of interest" description="Disordered" evidence="7">
    <location>
        <begin position="157"/>
        <end position="194"/>
    </location>
</feature>
<evidence type="ECO:0000256" key="1">
    <source>
        <dbReference type="ARBA" id="ARBA00008894"/>
    </source>
</evidence>
<dbReference type="EMBL" id="CP133615">
    <property type="protein sequence ID" value="WMV27304.1"/>
    <property type="molecule type" value="Genomic_DNA"/>
</dbReference>
<protein>
    <recommendedName>
        <fullName evidence="8">Disease resistance N-terminal domain-containing protein</fullName>
    </recommendedName>
</protein>
<dbReference type="Pfam" id="PF18052">
    <property type="entry name" value="Rx_N"/>
    <property type="match status" value="1"/>
</dbReference>
<evidence type="ECO:0000256" key="7">
    <source>
        <dbReference type="SAM" id="MobiDB-lite"/>
    </source>
</evidence>
<dbReference type="GO" id="GO:0005524">
    <property type="term" value="F:ATP binding"/>
    <property type="evidence" value="ECO:0007669"/>
    <property type="project" value="UniProtKB-KW"/>
</dbReference>
<name>A0AAF0QWN9_SOLVR</name>
<dbReference type="Proteomes" id="UP001234989">
    <property type="component" value="Chromosome 4"/>
</dbReference>
<feature type="domain" description="Disease resistance N-terminal" evidence="8">
    <location>
        <begin position="5"/>
        <end position="87"/>
    </location>
</feature>
<dbReference type="CDD" id="cd14798">
    <property type="entry name" value="RX-CC_like"/>
    <property type="match status" value="1"/>
</dbReference>
<keyword evidence="3" id="KW-0677">Repeat</keyword>
<gene>
    <name evidence="9" type="ORF">MTR67_020689</name>
</gene>
<evidence type="ECO:0000313" key="9">
    <source>
        <dbReference type="EMBL" id="WMV27304.1"/>
    </source>
</evidence>
<dbReference type="GO" id="GO:0006952">
    <property type="term" value="P:defense response"/>
    <property type="evidence" value="ECO:0007669"/>
    <property type="project" value="UniProtKB-KW"/>
</dbReference>
<evidence type="ECO:0000313" key="10">
    <source>
        <dbReference type="Proteomes" id="UP001234989"/>
    </source>
</evidence>
<dbReference type="InterPro" id="IPR038005">
    <property type="entry name" value="RX-like_CC"/>
</dbReference>
<comment type="similarity">
    <text evidence="1">Belongs to the disease resistance NB-LRR family.</text>
</comment>
<accession>A0AAF0QWN9</accession>
<dbReference type="AlphaFoldDB" id="A0AAF0QWN9"/>
<evidence type="ECO:0000256" key="4">
    <source>
        <dbReference type="ARBA" id="ARBA00022741"/>
    </source>
</evidence>
<evidence type="ECO:0000259" key="8">
    <source>
        <dbReference type="Pfam" id="PF18052"/>
    </source>
</evidence>
<keyword evidence="2" id="KW-0433">Leucine-rich repeat</keyword>
<keyword evidence="4" id="KW-0547">Nucleotide-binding</keyword>
<dbReference type="Gene3D" id="1.20.5.4130">
    <property type="match status" value="1"/>
</dbReference>
<keyword evidence="10" id="KW-1185">Reference proteome</keyword>
<sequence length="287" mass="32787">MVDAVVSYAVEKLGTFLIEEVSLCQSLRENVLWLRNELSFMKAFLKDAEKNQEPDNLVQQWVFEITSVANDAVHILEAYSLDAAKDGDHAAGFVDRLKAYACFCQKEAKLHNIGKDIQSLKKRVMDISRKRDTYGITHINNNAREGPTHFLIPQDPTPNSHNNNNTKRPHFASSSSPCENNVHRNPEIPPNPVRNQREMQTRHINRISKQRQQCSPILFVFLFCFNSMICLKSSARWSNLGASLILASRSMDTILNPLRIGTILVVSVFQDFEFQNLKFIQSTEFPH</sequence>
<organism evidence="9 10">
    <name type="scientific">Solanum verrucosum</name>
    <dbReference type="NCBI Taxonomy" id="315347"/>
    <lineage>
        <taxon>Eukaryota</taxon>
        <taxon>Viridiplantae</taxon>
        <taxon>Streptophyta</taxon>
        <taxon>Embryophyta</taxon>
        <taxon>Tracheophyta</taxon>
        <taxon>Spermatophyta</taxon>
        <taxon>Magnoliopsida</taxon>
        <taxon>eudicotyledons</taxon>
        <taxon>Gunneridae</taxon>
        <taxon>Pentapetalae</taxon>
        <taxon>asterids</taxon>
        <taxon>lamiids</taxon>
        <taxon>Solanales</taxon>
        <taxon>Solanaceae</taxon>
        <taxon>Solanoideae</taxon>
        <taxon>Solaneae</taxon>
        <taxon>Solanum</taxon>
    </lineage>
</organism>
<feature type="compositionally biased region" description="Polar residues" evidence="7">
    <location>
        <begin position="157"/>
        <end position="179"/>
    </location>
</feature>
<dbReference type="PANTHER" id="PTHR19338:SF24">
    <property type="entry name" value="SNKR2GH2 PROTEIN"/>
    <property type="match status" value="1"/>
</dbReference>
<proteinExistence type="inferred from homology"/>
<evidence type="ECO:0000256" key="5">
    <source>
        <dbReference type="ARBA" id="ARBA00022821"/>
    </source>
</evidence>
<evidence type="ECO:0000256" key="2">
    <source>
        <dbReference type="ARBA" id="ARBA00022614"/>
    </source>
</evidence>
<evidence type="ECO:0000256" key="3">
    <source>
        <dbReference type="ARBA" id="ARBA00022737"/>
    </source>
</evidence>